<dbReference type="AlphaFoldDB" id="A0A2H0UYH2"/>
<evidence type="ECO:0000256" key="5">
    <source>
        <dbReference type="SAM" id="Coils"/>
    </source>
</evidence>
<proteinExistence type="inferred from homology"/>
<dbReference type="InterPro" id="IPR036967">
    <property type="entry name" value="Ribosomal_uS11_sf"/>
</dbReference>
<dbReference type="GO" id="GO:0019843">
    <property type="term" value="F:rRNA binding"/>
    <property type="evidence" value="ECO:0007669"/>
    <property type="project" value="UniProtKB-UniRule"/>
</dbReference>
<sequence>MGKKRVVQKTQEELIQERDKIEQKLKKEVALKTATTRFYRARIYITSTYNNTIISLTNENGDVLINRSAGAVGFKGTKKGTSFAGSKVAEAVVGICEKMGLRKVDVSIKGIGGGRASALKTLVNRGLEVQSVRDITPIPHNGCRPKKPRRV</sequence>
<dbReference type="GO" id="GO:0005840">
    <property type="term" value="C:ribosome"/>
    <property type="evidence" value="ECO:0007669"/>
    <property type="project" value="UniProtKB-KW"/>
</dbReference>
<evidence type="ECO:0000313" key="7">
    <source>
        <dbReference type="Proteomes" id="UP000228906"/>
    </source>
</evidence>
<evidence type="ECO:0000256" key="1">
    <source>
        <dbReference type="ARBA" id="ARBA00006194"/>
    </source>
</evidence>
<dbReference type="PIRSF" id="PIRSF002131">
    <property type="entry name" value="Ribosomal_S11"/>
    <property type="match status" value="1"/>
</dbReference>
<dbReference type="PANTHER" id="PTHR11759">
    <property type="entry name" value="40S RIBOSOMAL PROTEIN S14/30S RIBOSOMAL PROTEIN S11"/>
    <property type="match status" value="1"/>
</dbReference>
<reference evidence="7" key="1">
    <citation type="submission" date="2017-09" db="EMBL/GenBank/DDBJ databases">
        <title>Depth-based differentiation of microbial function through sediment-hosted aquifers and enrichment of novel symbionts in the deep terrestrial subsurface.</title>
        <authorList>
            <person name="Probst A.J."/>
            <person name="Ladd B."/>
            <person name="Jarett J.K."/>
            <person name="Geller-Mcgrath D.E."/>
            <person name="Sieber C.M.K."/>
            <person name="Emerson J.B."/>
            <person name="Anantharaman K."/>
            <person name="Thomas B.C."/>
            <person name="Malmstrom R."/>
            <person name="Stieglmeier M."/>
            <person name="Klingl A."/>
            <person name="Woyke T."/>
            <person name="Ryan C.M."/>
            <person name="Banfield J.F."/>
        </authorList>
    </citation>
    <scope>NUCLEOTIDE SEQUENCE [LARGE SCALE GENOMIC DNA]</scope>
</reference>
<dbReference type="GO" id="GO:0006412">
    <property type="term" value="P:translation"/>
    <property type="evidence" value="ECO:0007669"/>
    <property type="project" value="UniProtKB-UniRule"/>
</dbReference>
<dbReference type="SUPFAM" id="SSF53137">
    <property type="entry name" value="Translational machinery components"/>
    <property type="match status" value="1"/>
</dbReference>
<organism evidence="6 7">
    <name type="scientific">bacterium (Candidatus Gribaldobacteria) CG10_big_fil_rev_8_21_14_0_10_41_12</name>
    <dbReference type="NCBI Taxonomy" id="2014277"/>
    <lineage>
        <taxon>Bacteria</taxon>
        <taxon>Candidatus Gribaldobacteria</taxon>
    </lineage>
</organism>
<dbReference type="EMBL" id="PFAV01000003">
    <property type="protein sequence ID" value="PIR91847.1"/>
    <property type="molecule type" value="Genomic_DNA"/>
</dbReference>
<evidence type="ECO:0000256" key="3">
    <source>
        <dbReference type="ARBA" id="ARBA00023274"/>
    </source>
</evidence>
<dbReference type="NCBIfam" id="NF003698">
    <property type="entry name" value="PRK05309.1"/>
    <property type="match status" value="1"/>
</dbReference>
<comment type="caution">
    <text evidence="6">The sequence shown here is derived from an EMBL/GenBank/DDBJ whole genome shotgun (WGS) entry which is preliminary data.</text>
</comment>
<dbReference type="Gene3D" id="3.30.420.80">
    <property type="entry name" value="Ribosomal protein S11"/>
    <property type="match status" value="1"/>
</dbReference>
<evidence type="ECO:0000256" key="4">
    <source>
        <dbReference type="HAMAP-Rule" id="MF_01310"/>
    </source>
</evidence>
<gene>
    <name evidence="4" type="primary">rpsK</name>
    <name evidence="6" type="ORF">COU03_00295</name>
</gene>
<dbReference type="GO" id="GO:0003735">
    <property type="term" value="F:structural constituent of ribosome"/>
    <property type="evidence" value="ECO:0007669"/>
    <property type="project" value="InterPro"/>
</dbReference>
<evidence type="ECO:0000256" key="2">
    <source>
        <dbReference type="ARBA" id="ARBA00022980"/>
    </source>
</evidence>
<dbReference type="Pfam" id="PF00411">
    <property type="entry name" value="Ribosomal_S11"/>
    <property type="match status" value="1"/>
</dbReference>
<comment type="function">
    <text evidence="4">Located on the platform of the 30S subunit, it bridges several disparate RNA helices of the 16S rRNA. Forms part of the Shine-Dalgarno cleft in the 70S ribosome.</text>
</comment>
<evidence type="ECO:0000313" key="6">
    <source>
        <dbReference type="EMBL" id="PIR91847.1"/>
    </source>
</evidence>
<keyword evidence="4" id="KW-0694">RNA-binding</keyword>
<keyword evidence="2 4" id="KW-0689">Ribosomal protein</keyword>
<comment type="similarity">
    <text evidence="1 4">Belongs to the universal ribosomal protein uS11 family.</text>
</comment>
<comment type="subunit">
    <text evidence="4">Part of the 30S ribosomal subunit. Interacts with proteins S7 and S18. Binds to IF-3.</text>
</comment>
<dbReference type="HAMAP" id="MF_01310">
    <property type="entry name" value="Ribosomal_uS11"/>
    <property type="match status" value="1"/>
</dbReference>
<protein>
    <recommendedName>
        <fullName evidence="4">Small ribosomal subunit protein uS11</fullName>
    </recommendedName>
</protein>
<keyword evidence="5" id="KW-0175">Coiled coil</keyword>
<name>A0A2H0UYH2_9BACT</name>
<dbReference type="InterPro" id="IPR001971">
    <property type="entry name" value="Ribosomal_uS11"/>
</dbReference>
<feature type="coiled-coil region" evidence="5">
    <location>
        <begin position="4"/>
        <end position="31"/>
    </location>
</feature>
<dbReference type="Proteomes" id="UP000228906">
    <property type="component" value="Unassembled WGS sequence"/>
</dbReference>
<keyword evidence="3 4" id="KW-0687">Ribonucleoprotein</keyword>
<accession>A0A2H0UYH2</accession>
<keyword evidence="4" id="KW-0699">rRNA-binding</keyword>
<dbReference type="GO" id="GO:1990904">
    <property type="term" value="C:ribonucleoprotein complex"/>
    <property type="evidence" value="ECO:0007669"/>
    <property type="project" value="UniProtKB-KW"/>
</dbReference>